<dbReference type="EMBL" id="JACEGA010000001">
    <property type="protein sequence ID" value="MBB2183271.1"/>
    <property type="molecule type" value="Genomic_DNA"/>
</dbReference>
<proteinExistence type="predicted"/>
<feature type="transmembrane region" description="Helical" evidence="1">
    <location>
        <begin position="147"/>
        <end position="168"/>
    </location>
</feature>
<keyword evidence="1" id="KW-1133">Transmembrane helix</keyword>
<keyword evidence="3" id="KW-0482">Metalloprotease</keyword>
<feature type="transmembrane region" description="Helical" evidence="1">
    <location>
        <begin position="9"/>
        <end position="28"/>
    </location>
</feature>
<reference evidence="3 4" key="1">
    <citation type="submission" date="2020-07" db="EMBL/GenBank/DDBJ databases">
        <title>Characterization and genome sequencing of isolate MD1, a novel member within the family Lachnospiraceae.</title>
        <authorList>
            <person name="Rettenmaier R."/>
            <person name="Di Bello L."/>
            <person name="Zinser C."/>
            <person name="Scheitz K."/>
            <person name="Liebl W."/>
            <person name="Zverlov V."/>
        </authorList>
    </citation>
    <scope>NUCLEOTIDE SEQUENCE [LARGE SCALE GENOMIC DNA]</scope>
    <source>
        <strain evidence="3 4">MD1</strain>
    </source>
</reference>
<protein>
    <submittedName>
        <fullName evidence="3">CPBP family intramembrane metalloprotease</fullName>
    </submittedName>
</protein>
<dbReference type="Pfam" id="PF02517">
    <property type="entry name" value="Rce1-like"/>
    <property type="match status" value="1"/>
</dbReference>
<dbReference type="GO" id="GO:0008237">
    <property type="term" value="F:metallopeptidase activity"/>
    <property type="evidence" value="ECO:0007669"/>
    <property type="project" value="UniProtKB-KW"/>
</dbReference>
<comment type="caution">
    <text evidence="3">The sequence shown here is derived from an EMBL/GenBank/DDBJ whole genome shotgun (WGS) entry which is preliminary data.</text>
</comment>
<dbReference type="AlphaFoldDB" id="A0A839K3L5"/>
<keyword evidence="3" id="KW-0645">Protease</keyword>
<keyword evidence="3" id="KW-0378">Hydrolase</keyword>
<evidence type="ECO:0000256" key="1">
    <source>
        <dbReference type="SAM" id="Phobius"/>
    </source>
</evidence>
<feature type="transmembrane region" description="Helical" evidence="1">
    <location>
        <begin position="221"/>
        <end position="244"/>
    </location>
</feature>
<keyword evidence="4" id="KW-1185">Reference proteome</keyword>
<accession>A0A839K3L5</accession>
<dbReference type="Proteomes" id="UP000574276">
    <property type="component" value="Unassembled WGS sequence"/>
</dbReference>
<dbReference type="GO" id="GO:0006508">
    <property type="term" value="P:proteolysis"/>
    <property type="evidence" value="ECO:0007669"/>
    <property type="project" value="UniProtKB-KW"/>
</dbReference>
<feature type="transmembrane region" description="Helical" evidence="1">
    <location>
        <begin position="180"/>
        <end position="201"/>
    </location>
</feature>
<feature type="transmembrane region" description="Helical" evidence="1">
    <location>
        <begin position="82"/>
        <end position="101"/>
    </location>
</feature>
<keyword evidence="1" id="KW-0812">Transmembrane</keyword>
<evidence type="ECO:0000313" key="4">
    <source>
        <dbReference type="Proteomes" id="UP000574276"/>
    </source>
</evidence>
<name>A0A839K3L5_9FIRM</name>
<dbReference type="GO" id="GO:0080120">
    <property type="term" value="P:CAAX-box protein maturation"/>
    <property type="evidence" value="ECO:0007669"/>
    <property type="project" value="UniProtKB-ARBA"/>
</dbReference>
<organism evidence="3 4">
    <name type="scientific">Variimorphobacter saccharofermentans</name>
    <dbReference type="NCBI Taxonomy" id="2755051"/>
    <lineage>
        <taxon>Bacteria</taxon>
        <taxon>Bacillati</taxon>
        <taxon>Bacillota</taxon>
        <taxon>Clostridia</taxon>
        <taxon>Lachnospirales</taxon>
        <taxon>Lachnospiraceae</taxon>
        <taxon>Variimorphobacter</taxon>
    </lineage>
</organism>
<dbReference type="GO" id="GO:0004175">
    <property type="term" value="F:endopeptidase activity"/>
    <property type="evidence" value="ECO:0007669"/>
    <property type="project" value="UniProtKB-ARBA"/>
</dbReference>
<feature type="domain" description="CAAX prenyl protease 2/Lysostaphin resistance protein A-like" evidence="2">
    <location>
        <begin position="145"/>
        <end position="233"/>
    </location>
</feature>
<feature type="transmembrane region" description="Helical" evidence="1">
    <location>
        <begin position="40"/>
        <end position="62"/>
    </location>
</feature>
<dbReference type="InterPro" id="IPR003675">
    <property type="entry name" value="Rce1/LyrA-like_dom"/>
</dbReference>
<keyword evidence="1" id="KW-0472">Membrane</keyword>
<evidence type="ECO:0000259" key="2">
    <source>
        <dbReference type="Pfam" id="PF02517"/>
    </source>
</evidence>
<evidence type="ECO:0000313" key="3">
    <source>
        <dbReference type="EMBL" id="MBB2183271.1"/>
    </source>
</evidence>
<sequence length="245" mass="28820">MKEMDLKKAMLFFGIPGLSIFAMFNWAYEVLIKMNISIHWSAYLCLWGPILVMVGYIFIRYFTSEHSFKKYFMIGRLSKKQILIVIGAFIVVQVLESLLSFSRPFLASLPGFHVPSYYPDLFRTDMDLKVPLDTFLGIKMNRNVFPIFFWLLWLVTNIGCEELLWRGYALPRMEKYFGKWAWLVNGLLWNICIHLFMRWSFITLIPVTLIVPYLCQRYKSIWPGVIIHGLGNLLVYAILIPSILY</sequence>
<dbReference type="RefSeq" id="WP_228352944.1">
    <property type="nucleotide sequence ID" value="NZ_JACEGA010000001.1"/>
</dbReference>
<gene>
    <name evidence="3" type="ORF">H0486_10305</name>
</gene>